<proteinExistence type="predicted"/>
<dbReference type="InterPro" id="IPR003439">
    <property type="entry name" value="ABC_transporter-like_ATP-bd"/>
</dbReference>
<dbReference type="GO" id="GO:0005524">
    <property type="term" value="F:ATP binding"/>
    <property type="evidence" value="ECO:0007669"/>
    <property type="project" value="UniProtKB-KW"/>
</dbReference>
<dbReference type="Gene3D" id="3.40.50.300">
    <property type="entry name" value="P-loop containing nucleotide triphosphate hydrolases"/>
    <property type="match status" value="1"/>
</dbReference>
<sequence>MSETILDLKNVCFSWKNSGRELLNLPELLVEQHDHVFLQGPSGSGKSTLLALVGGILVSESGTLKVLGTEIKSLSSSARDAFRVDHIGFIFQLFNLLPYLSIEENVMLPLIFSKIRAERAGRTKFDQVNETHRLLRALELEEPLAKKSTVIELSVGQQQRVAAARALIGNPELVIADEPTSALDSDLRHSFLELLFSECKKSGTTLLFVSHDSSLSELFKKVIS</sequence>
<dbReference type="AlphaFoldDB" id="A0A382ENB6"/>
<evidence type="ECO:0000259" key="4">
    <source>
        <dbReference type="PROSITE" id="PS50893"/>
    </source>
</evidence>
<dbReference type="EMBL" id="UINC01045099">
    <property type="protein sequence ID" value="SVB51443.1"/>
    <property type="molecule type" value="Genomic_DNA"/>
</dbReference>
<dbReference type="GO" id="GO:0016887">
    <property type="term" value="F:ATP hydrolysis activity"/>
    <property type="evidence" value="ECO:0007669"/>
    <property type="project" value="InterPro"/>
</dbReference>
<dbReference type="InterPro" id="IPR015854">
    <property type="entry name" value="ABC_transpr_LolD-like"/>
</dbReference>
<dbReference type="GO" id="GO:0005886">
    <property type="term" value="C:plasma membrane"/>
    <property type="evidence" value="ECO:0007669"/>
    <property type="project" value="TreeGrafter"/>
</dbReference>
<reference evidence="5" key="1">
    <citation type="submission" date="2018-05" db="EMBL/GenBank/DDBJ databases">
        <authorList>
            <person name="Lanie J.A."/>
            <person name="Ng W.-L."/>
            <person name="Kazmierczak K.M."/>
            <person name="Andrzejewski T.M."/>
            <person name="Davidsen T.M."/>
            <person name="Wayne K.J."/>
            <person name="Tettelin H."/>
            <person name="Glass J.I."/>
            <person name="Rusch D."/>
            <person name="Podicherti R."/>
            <person name="Tsui H.-C.T."/>
            <person name="Winkler M.E."/>
        </authorList>
    </citation>
    <scope>NUCLEOTIDE SEQUENCE</scope>
</reference>
<accession>A0A382ENB6</accession>
<evidence type="ECO:0000256" key="2">
    <source>
        <dbReference type="ARBA" id="ARBA00022741"/>
    </source>
</evidence>
<dbReference type="InterPro" id="IPR003593">
    <property type="entry name" value="AAA+_ATPase"/>
</dbReference>
<protein>
    <recommendedName>
        <fullName evidence="4">ABC transporter domain-containing protein</fullName>
    </recommendedName>
</protein>
<dbReference type="Pfam" id="PF00005">
    <property type="entry name" value="ABC_tran"/>
    <property type="match status" value="1"/>
</dbReference>
<dbReference type="SMART" id="SM00382">
    <property type="entry name" value="AAA"/>
    <property type="match status" value="1"/>
</dbReference>
<dbReference type="InterPro" id="IPR017911">
    <property type="entry name" value="MacB-like_ATP-bd"/>
</dbReference>
<dbReference type="PROSITE" id="PS50893">
    <property type="entry name" value="ABC_TRANSPORTER_2"/>
    <property type="match status" value="1"/>
</dbReference>
<keyword evidence="1" id="KW-0813">Transport</keyword>
<evidence type="ECO:0000313" key="5">
    <source>
        <dbReference type="EMBL" id="SVB51443.1"/>
    </source>
</evidence>
<dbReference type="CDD" id="cd03255">
    <property type="entry name" value="ABC_MJ0796_LolCDE_FtsE"/>
    <property type="match status" value="1"/>
</dbReference>
<organism evidence="5">
    <name type="scientific">marine metagenome</name>
    <dbReference type="NCBI Taxonomy" id="408172"/>
    <lineage>
        <taxon>unclassified sequences</taxon>
        <taxon>metagenomes</taxon>
        <taxon>ecological metagenomes</taxon>
    </lineage>
</organism>
<feature type="non-terminal residue" evidence="5">
    <location>
        <position position="224"/>
    </location>
</feature>
<dbReference type="PANTHER" id="PTHR24220:SF611">
    <property type="entry name" value="ATP-BINDING COMPONENT OF ABC TRANSPORTER-RELATED"/>
    <property type="match status" value="1"/>
</dbReference>
<evidence type="ECO:0000256" key="1">
    <source>
        <dbReference type="ARBA" id="ARBA00022448"/>
    </source>
</evidence>
<keyword evidence="3" id="KW-0067">ATP-binding</keyword>
<dbReference type="SUPFAM" id="SSF52540">
    <property type="entry name" value="P-loop containing nucleoside triphosphate hydrolases"/>
    <property type="match status" value="1"/>
</dbReference>
<name>A0A382ENB6_9ZZZZ</name>
<dbReference type="PANTHER" id="PTHR24220">
    <property type="entry name" value="IMPORT ATP-BINDING PROTEIN"/>
    <property type="match status" value="1"/>
</dbReference>
<dbReference type="GO" id="GO:0022857">
    <property type="term" value="F:transmembrane transporter activity"/>
    <property type="evidence" value="ECO:0007669"/>
    <property type="project" value="TreeGrafter"/>
</dbReference>
<evidence type="ECO:0000256" key="3">
    <source>
        <dbReference type="ARBA" id="ARBA00022840"/>
    </source>
</evidence>
<gene>
    <name evidence="5" type="ORF">METZ01_LOCUS204297</name>
</gene>
<feature type="domain" description="ABC transporter" evidence="4">
    <location>
        <begin position="6"/>
        <end position="223"/>
    </location>
</feature>
<keyword evidence="2" id="KW-0547">Nucleotide-binding</keyword>
<dbReference type="InterPro" id="IPR027417">
    <property type="entry name" value="P-loop_NTPase"/>
</dbReference>